<dbReference type="SUPFAM" id="SSF161098">
    <property type="entry name" value="MetI-like"/>
    <property type="match status" value="1"/>
</dbReference>
<proteinExistence type="inferred from homology"/>
<evidence type="ECO:0000259" key="9">
    <source>
        <dbReference type="PROSITE" id="PS50928"/>
    </source>
</evidence>
<evidence type="ECO:0000256" key="2">
    <source>
        <dbReference type="ARBA" id="ARBA00022448"/>
    </source>
</evidence>
<organism evidence="10 11">
    <name type="scientific">Actinacidiphila reveromycinica</name>
    <dbReference type="NCBI Taxonomy" id="659352"/>
    <lineage>
        <taxon>Bacteria</taxon>
        <taxon>Bacillati</taxon>
        <taxon>Actinomycetota</taxon>
        <taxon>Actinomycetes</taxon>
        <taxon>Kitasatosporales</taxon>
        <taxon>Streptomycetaceae</taxon>
        <taxon>Actinacidiphila</taxon>
    </lineage>
</organism>
<dbReference type="InterPro" id="IPR035906">
    <property type="entry name" value="MetI-like_sf"/>
</dbReference>
<dbReference type="AlphaFoldDB" id="A0A7U3VM74"/>
<dbReference type="GO" id="GO:0055085">
    <property type="term" value="P:transmembrane transport"/>
    <property type="evidence" value="ECO:0007669"/>
    <property type="project" value="InterPro"/>
</dbReference>
<sequence>MTVHSTDRPAGRTTRPQRTLRPRAPRGARPPTAKRPLWVRIWRERWMYALFLPGVVFFVVFAYVPLLGNAAAFQNYSPFLGFGGSPWVGLANFRDLFSDPQALTAIRNTLIISLLQVLFAFPAPIALALLLNSLISPRIKRIVQSIVYLPHFIGWVIVISIWQNVLGDTGGVNQLFSHIGMSTAHLMTDASTFKGLLTAQVVWKETGWGTIIFFAAISNISTELYEAAVVDGAGPWRRTWHITLPGIANVIALLLILRMGDVLTVGFEQIILQQNAVGNDAAQVVDTFVYYNGVLGGNWGLATAAGIFKGVVGTVLVVVANKTAKRFGTSGVF</sequence>
<evidence type="ECO:0000256" key="5">
    <source>
        <dbReference type="ARBA" id="ARBA00022989"/>
    </source>
</evidence>
<dbReference type="KEGG" id="arev:RVR_1485"/>
<feature type="domain" description="ABC transmembrane type-1" evidence="9">
    <location>
        <begin position="106"/>
        <end position="320"/>
    </location>
</feature>
<evidence type="ECO:0000256" key="6">
    <source>
        <dbReference type="ARBA" id="ARBA00023136"/>
    </source>
</evidence>
<dbReference type="Proteomes" id="UP000595703">
    <property type="component" value="Chromosome"/>
</dbReference>
<reference evidence="10 11" key="4">
    <citation type="journal article" date="2020" name="Sci. Rep.">
        <title>beta-carboline chemical signals induce reveromycin production through a LuxR family regulator in Streptomyces sp. SN-593.</title>
        <authorList>
            <person name="Panthee S."/>
            <person name="Kito N."/>
            <person name="Hayashi T."/>
            <person name="Shimizu T."/>
            <person name="Ishikawa J."/>
            <person name="Hamamoto H."/>
            <person name="Osada H."/>
            <person name="Takahashi S."/>
        </authorList>
    </citation>
    <scope>NUCLEOTIDE SEQUENCE [LARGE SCALE GENOMIC DNA]</scope>
    <source>
        <strain evidence="10 11">SN-593</strain>
    </source>
</reference>
<dbReference type="PROSITE" id="PS50928">
    <property type="entry name" value="ABC_TM1"/>
    <property type="match status" value="1"/>
</dbReference>
<dbReference type="GO" id="GO:0005886">
    <property type="term" value="C:plasma membrane"/>
    <property type="evidence" value="ECO:0007669"/>
    <property type="project" value="UniProtKB-SubCell"/>
</dbReference>
<evidence type="ECO:0000313" key="10">
    <source>
        <dbReference type="EMBL" id="BBA96267.1"/>
    </source>
</evidence>
<evidence type="ECO:0000313" key="11">
    <source>
        <dbReference type="Proteomes" id="UP000595703"/>
    </source>
</evidence>
<dbReference type="InterPro" id="IPR050809">
    <property type="entry name" value="UgpAE/MalFG_permease"/>
</dbReference>
<dbReference type="InterPro" id="IPR000515">
    <property type="entry name" value="MetI-like"/>
</dbReference>
<reference evidence="10 11" key="1">
    <citation type="journal article" date="2010" name="J. Bacteriol.">
        <title>Biochemical characterization of a novel indole prenyltransferase from Streptomyces sp. SN-593.</title>
        <authorList>
            <person name="Takahashi S."/>
            <person name="Takagi H."/>
            <person name="Toyoda A."/>
            <person name="Uramoto M."/>
            <person name="Nogawa T."/>
            <person name="Ueki M."/>
            <person name="Sakaki Y."/>
            <person name="Osada H."/>
        </authorList>
    </citation>
    <scope>NUCLEOTIDE SEQUENCE [LARGE SCALE GENOMIC DNA]</scope>
    <source>
        <strain evidence="10 11">SN-593</strain>
    </source>
</reference>
<evidence type="ECO:0000256" key="8">
    <source>
        <dbReference type="SAM" id="MobiDB-lite"/>
    </source>
</evidence>
<evidence type="ECO:0000256" key="3">
    <source>
        <dbReference type="ARBA" id="ARBA00022475"/>
    </source>
</evidence>
<protein>
    <submittedName>
        <fullName evidence="10">Putative sugar ABC transporter permease</fullName>
    </submittedName>
</protein>
<gene>
    <name evidence="10" type="ORF">RVR_1485</name>
</gene>
<comment type="subcellular location">
    <subcellularLocation>
        <location evidence="1 7">Cell membrane</location>
        <topology evidence="1 7">Multi-pass membrane protein</topology>
    </subcellularLocation>
</comment>
<feature type="transmembrane region" description="Helical" evidence="7">
    <location>
        <begin position="299"/>
        <end position="320"/>
    </location>
</feature>
<feature type="transmembrane region" description="Helical" evidence="7">
    <location>
        <begin position="146"/>
        <end position="165"/>
    </location>
</feature>
<keyword evidence="2 7" id="KW-0813">Transport</keyword>
<name>A0A7U3VM74_9ACTN</name>
<comment type="similarity">
    <text evidence="7">Belongs to the binding-protein-dependent transport system permease family.</text>
</comment>
<evidence type="ECO:0000256" key="4">
    <source>
        <dbReference type="ARBA" id="ARBA00022692"/>
    </source>
</evidence>
<dbReference type="RefSeq" id="WP_237404581.1">
    <property type="nucleotide sequence ID" value="NZ_AP018365.1"/>
</dbReference>
<keyword evidence="3" id="KW-1003">Cell membrane</keyword>
<reference evidence="10 11" key="2">
    <citation type="journal article" date="2011" name="J. Antibiot.">
        <title>Furaquinocins I and J: novel polyketide isoprenoid hybrid compounds from Streptomyces reveromyceticus SN-593.</title>
        <authorList>
            <person name="Panthee S."/>
            <person name="Takahashi S."/>
            <person name="Takagi H."/>
            <person name="Nogawa T."/>
            <person name="Oowada E."/>
            <person name="Uramoto M."/>
            <person name="Osada H."/>
        </authorList>
    </citation>
    <scope>NUCLEOTIDE SEQUENCE [LARGE SCALE GENOMIC DNA]</scope>
    <source>
        <strain evidence="10 11">SN-593</strain>
    </source>
</reference>
<dbReference type="Pfam" id="PF00528">
    <property type="entry name" value="BPD_transp_1"/>
    <property type="match status" value="1"/>
</dbReference>
<reference evidence="10 11" key="3">
    <citation type="journal article" date="2011" name="Nat. Chem. Biol.">
        <title>Reveromycin A biosynthesis uses RevG and RevJ for stereospecific spiroacetal formation.</title>
        <authorList>
            <person name="Takahashi S."/>
            <person name="Toyoda A."/>
            <person name="Sekiyama Y."/>
            <person name="Takagi H."/>
            <person name="Nogawa T."/>
            <person name="Uramoto M."/>
            <person name="Suzuki R."/>
            <person name="Koshino H."/>
            <person name="Kumano T."/>
            <person name="Panthee S."/>
            <person name="Dairi T."/>
            <person name="Ishikawa J."/>
            <person name="Ikeda H."/>
            <person name="Sakaki Y."/>
            <person name="Osada H."/>
        </authorList>
    </citation>
    <scope>NUCLEOTIDE SEQUENCE [LARGE SCALE GENOMIC DNA]</scope>
    <source>
        <strain evidence="10 11">SN-593</strain>
    </source>
</reference>
<keyword evidence="11" id="KW-1185">Reference proteome</keyword>
<keyword evidence="5 7" id="KW-1133">Transmembrane helix</keyword>
<feature type="region of interest" description="Disordered" evidence="8">
    <location>
        <begin position="1"/>
        <end position="32"/>
    </location>
</feature>
<dbReference type="Gene3D" id="1.10.3720.10">
    <property type="entry name" value="MetI-like"/>
    <property type="match status" value="1"/>
</dbReference>
<dbReference type="PANTHER" id="PTHR43227">
    <property type="entry name" value="BLL4140 PROTEIN"/>
    <property type="match status" value="1"/>
</dbReference>
<feature type="transmembrane region" description="Helical" evidence="7">
    <location>
        <begin position="110"/>
        <end position="134"/>
    </location>
</feature>
<feature type="compositionally biased region" description="Basic and acidic residues" evidence="8">
    <location>
        <begin position="1"/>
        <end position="10"/>
    </location>
</feature>
<dbReference type="PANTHER" id="PTHR43227:SF11">
    <property type="entry name" value="BLL4140 PROTEIN"/>
    <property type="match status" value="1"/>
</dbReference>
<accession>A0A7U3VM74</accession>
<keyword evidence="6 7" id="KW-0472">Membrane</keyword>
<feature type="transmembrane region" description="Helical" evidence="7">
    <location>
        <begin position="46"/>
        <end position="66"/>
    </location>
</feature>
<keyword evidence="4 7" id="KW-0812">Transmembrane</keyword>
<evidence type="ECO:0000256" key="7">
    <source>
        <dbReference type="RuleBase" id="RU363032"/>
    </source>
</evidence>
<dbReference type="CDD" id="cd06261">
    <property type="entry name" value="TM_PBP2"/>
    <property type="match status" value="1"/>
</dbReference>
<evidence type="ECO:0000256" key="1">
    <source>
        <dbReference type="ARBA" id="ARBA00004651"/>
    </source>
</evidence>
<dbReference type="EMBL" id="AP018365">
    <property type="protein sequence ID" value="BBA96267.1"/>
    <property type="molecule type" value="Genomic_DNA"/>
</dbReference>
<feature type="transmembrane region" description="Helical" evidence="7">
    <location>
        <begin position="239"/>
        <end position="257"/>
    </location>
</feature>
<feature type="transmembrane region" description="Helical" evidence="7">
    <location>
        <begin position="207"/>
        <end position="227"/>
    </location>
</feature>